<sequence>MPESVKEPLIQTLFSGYIGQGGKVDKFEKELFGYIGNRYILSLNSGTSGLRLALRLAHVGPGDEVITTPMTCTATNMAIIDSGAKIIWADVHPVNGNIDANDIKRKISKRTKAIMIVHWGGYPCDIEPIKEIATKAGIKVIEDASHAMGASYNGIKIGNHTDYVVFSLQAVKHITTVDGGILCCQRASDYERGKRLRWFGIDRKLKDANFRHECEQDIIECGYKFHMNDICATIGIEQLKYVDKIVQQSCSNAEFYTNELKKIDKIALIPQLENRKGSYLFYTLHISANIIDFSNYMFSKGIMVSQVHSRNDRFTCFKPFCNGQLPGVDEFTRSMICIPSGWWITNESRIKIVNEIKSYFGRR</sequence>
<dbReference type="STRING" id="1121416.SAMN02745220_05211"/>
<accession>A0A1M7YLV0</accession>
<evidence type="ECO:0000256" key="1">
    <source>
        <dbReference type="ARBA" id="ARBA00037999"/>
    </source>
</evidence>
<dbReference type="PANTHER" id="PTHR30244">
    <property type="entry name" value="TRANSAMINASE"/>
    <property type="match status" value="1"/>
</dbReference>
<dbReference type="Proteomes" id="UP000184603">
    <property type="component" value="Unassembled WGS sequence"/>
</dbReference>
<dbReference type="InterPro" id="IPR015421">
    <property type="entry name" value="PyrdxlP-dep_Trfase_major"/>
</dbReference>
<dbReference type="Gene3D" id="3.40.640.10">
    <property type="entry name" value="Type I PLP-dependent aspartate aminotransferase-like (Major domain)"/>
    <property type="match status" value="1"/>
</dbReference>
<evidence type="ECO:0000256" key="2">
    <source>
        <dbReference type="PIRSR" id="PIRSR000390-1"/>
    </source>
</evidence>
<gene>
    <name evidence="5" type="ORF">SAMN02745220_05211</name>
</gene>
<protein>
    <submittedName>
        <fullName evidence="5">dTDP-4-amino-4,6-dideoxygalactose transaminase</fullName>
    </submittedName>
</protein>
<dbReference type="InterPro" id="IPR015422">
    <property type="entry name" value="PyrdxlP-dep_Trfase_small"/>
</dbReference>
<dbReference type="Gene3D" id="3.90.1150.10">
    <property type="entry name" value="Aspartate Aminotransferase, domain 1"/>
    <property type="match status" value="1"/>
</dbReference>
<dbReference type="InterPro" id="IPR015424">
    <property type="entry name" value="PyrdxlP-dep_Trfase"/>
</dbReference>
<dbReference type="GO" id="GO:0030170">
    <property type="term" value="F:pyridoxal phosphate binding"/>
    <property type="evidence" value="ECO:0007669"/>
    <property type="project" value="TreeGrafter"/>
</dbReference>
<evidence type="ECO:0000256" key="3">
    <source>
        <dbReference type="PIRSR" id="PIRSR000390-2"/>
    </source>
</evidence>
<feature type="modified residue" description="N6-(pyridoxal phosphate)lysine" evidence="3">
    <location>
        <position position="172"/>
    </location>
</feature>
<dbReference type="Pfam" id="PF01041">
    <property type="entry name" value="DegT_DnrJ_EryC1"/>
    <property type="match status" value="1"/>
</dbReference>
<dbReference type="PANTHER" id="PTHR30244:SF34">
    <property type="entry name" value="DTDP-4-AMINO-4,6-DIDEOXYGALACTOSE TRANSAMINASE"/>
    <property type="match status" value="1"/>
</dbReference>
<keyword evidence="6" id="KW-1185">Reference proteome</keyword>
<dbReference type="InterPro" id="IPR000653">
    <property type="entry name" value="DegT/StrS_aminotransferase"/>
</dbReference>
<evidence type="ECO:0000313" key="5">
    <source>
        <dbReference type="EMBL" id="SHO53577.1"/>
    </source>
</evidence>
<dbReference type="EMBL" id="FRFE01000063">
    <property type="protein sequence ID" value="SHO53577.1"/>
    <property type="molecule type" value="Genomic_DNA"/>
</dbReference>
<reference evidence="5 6" key="1">
    <citation type="submission" date="2016-12" db="EMBL/GenBank/DDBJ databases">
        <authorList>
            <person name="Song W.-J."/>
            <person name="Kurnit D.M."/>
        </authorList>
    </citation>
    <scope>NUCLEOTIDE SEQUENCE [LARGE SCALE GENOMIC DNA]</scope>
    <source>
        <strain evidence="5 6">DSM 18488</strain>
    </source>
</reference>
<evidence type="ECO:0000256" key="4">
    <source>
        <dbReference type="RuleBase" id="RU004508"/>
    </source>
</evidence>
<dbReference type="PIRSF" id="PIRSF000390">
    <property type="entry name" value="PLP_StrS"/>
    <property type="match status" value="1"/>
</dbReference>
<dbReference type="SUPFAM" id="SSF53383">
    <property type="entry name" value="PLP-dependent transferases"/>
    <property type="match status" value="1"/>
</dbReference>
<dbReference type="AlphaFoldDB" id="A0A1M7YLV0"/>
<feature type="active site" description="Proton acceptor" evidence="2">
    <location>
        <position position="172"/>
    </location>
</feature>
<evidence type="ECO:0000313" key="6">
    <source>
        <dbReference type="Proteomes" id="UP000184603"/>
    </source>
</evidence>
<dbReference type="GO" id="GO:0000271">
    <property type="term" value="P:polysaccharide biosynthetic process"/>
    <property type="evidence" value="ECO:0007669"/>
    <property type="project" value="TreeGrafter"/>
</dbReference>
<comment type="similarity">
    <text evidence="1 4">Belongs to the DegT/DnrJ/EryC1 family.</text>
</comment>
<dbReference type="CDD" id="cd00616">
    <property type="entry name" value="AHBA_syn"/>
    <property type="match status" value="1"/>
</dbReference>
<keyword evidence="3 4" id="KW-0663">Pyridoxal phosphate</keyword>
<dbReference type="GO" id="GO:0008483">
    <property type="term" value="F:transaminase activity"/>
    <property type="evidence" value="ECO:0007669"/>
    <property type="project" value="TreeGrafter"/>
</dbReference>
<proteinExistence type="inferred from homology"/>
<name>A0A1M7YLV0_9BACT</name>
<organism evidence="5 6">
    <name type="scientific">Desulfopila aestuarii DSM 18488</name>
    <dbReference type="NCBI Taxonomy" id="1121416"/>
    <lineage>
        <taxon>Bacteria</taxon>
        <taxon>Pseudomonadati</taxon>
        <taxon>Thermodesulfobacteriota</taxon>
        <taxon>Desulfobulbia</taxon>
        <taxon>Desulfobulbales</taxon>
        <taxon>Desulfocapsaceae</taxon>
        <taxon>Desulfopila</taxon>
    </lineage>
</organism>